<dbReference type="InterPro" id="IPR051202">
    <property type="entry name" value="Peptidase_C40"/>
</dbReference>
<dbReference type="Proteomes" id="UP000271708">
    <property type="component" value="Chromosome"/>
</dbReference>
<evidence type="ECO:0000313" key="7">
    <source>
        <dbReference type="EMBL" id="QFQ31294.2"/>
    </source>
</evidence>
<dbReference type="AlphaFoldDB" id="A0A5P8FQS9"/>
<dbReference type="SUPFAM" id="SSF47090">
    <property type="entry name" value="PGBD-like"/>
    <property type="match status" value="1"/>
</dbReference>
<proteinExistence type="inferred from homology"/>
<feature type="domain" description="NlpC/P60" evidence="6">
    <location>
        <begin position="138"/>
        <end position="250"/>
    </location>
</feature>
<keyword evidence="3" id="KW-0378">Hydrolase</keyword>
<keyword evidence="2" id="KW-0645">Protease</keyword>
<dbReference type="GeneID" id="79236002"/>
<evidence type="ECO:0000256" key="3">
    <source>
        <dbReference type="ARBA" id="ARBA00022801"/>
    </source>
</evidence>
<dbReference type="InterPro" id="IPR036366">
    <property type="entry name" value="PGBDSf"/>
</dbReference>
<protein>
    <submittedName>
        <fullName evidence="7">Cell wall lytic activity</fullName>
    </submittedName>
</protein>
<accession>A0A5P8FQS9</accession>
<dbReference type="InterPro" id="IPR002477">
    <property type="entry name" value="Peptidoglycan-bd-like"/>
</dbReference>
<gene>
    <name evidence="7" type="ORF">EEW87_014655</name>
</gene>
<dbReference type="Pfam" id="PF01471">
    <property type="entry name" value="PG_binding_1"/>
    <property type="match status" value="1"/>
</dbReference>
<dbReference type="PANTHER" id="PTHR47053:SF1">
    <property type="entry name" value="MUREIN DD-ENDOPEPTIDASE MEPH-RELATED"/>
    <property type="match status" value="1"/>
</dbReference>
<dbReference type="Gene3D" id="3.90.1720.10">
    <property type="entry name" value="endopeptidase domain like (from Nostoc punctiforme)"/>
    <property type="match status" value="1"/>
</dbReference>
<feature type="chain" id="PRO_5030136353" evidence="5">
    <location>
        <begin position="44"/>
        <end position="250"/>
    </location>
</feature>
<dbReference type="InterPro" id="IPR000064">
    <property type="entry name" value="NLP_P60_dom"/>
</dbReference>
<evidence type="ECO:0000256" key="4">
    <source>
        <dbReference type="ARBA" id="ARBA00022807"/>
    </source>
</evidence>
<dbReference type="Pfam" id="PF00877">
    <property type="entry name" value="NLPC_P60"/>
    <property type="match status" value="1"/>
</dbReference>
<dbReference type="PROSITE" id="PS51935">
    <property type="entry name" value="NLPC_P60"/>
    <property type="match status" value="1"/>
</dbReference>
<evidence type="ECO:0000256" key="1">
    <source>
        <dbReference type="ARBA" id="ARBA00007074"/>
    </source>
</evidence>
<evidence type="ECO:0000313" key="8">
    <source>
        <dbReference type="Proteomes" id="UP000271708"/>
    </source>
</evidence>
<keyword evidence="4" id="KW-0788">Thiol protease</keyword>
<dbReference type="InterPro" id="IPR036365">
    <property type="entry name" value="PGBD-like_sf"/>
</dbReference>
<dbReference type="GO" id="GO:0008234">
    <property type="term" value="F:cysteine-type peptidase activity"/>
    <property type="evidence" value="ECO:0007669"/>
    <property type="project" value="UniProtKB-KW"/>
</dbReference>
<dbReference type="PANTHER" id="PTHR47053">
    <property type="entry name" value="MUREIN DD-ENDOPEPTIDASE MEPH-RELATED"/>
    <property type="match status" value="1"/>
</dbReference>
<reference evidence="7 8" key="1">
    <citation type="submission" date="2019-09" db="EMBL/GenBank/DDBJ databases">
        <title>Complete Genome Sequence of Janibacter melonis M714 with both human health impact and industrial applications.</title>
        <authorList>
            <person name="Jin M."/>
            <person name="Zhao Q.R."/>
        </authorList>
    </citation>
    <scope>NUCLEOTIDE SEQUENCE [LARGE SCALE GENOMIC DNA]</scope>
    <source>
        <strain evidence="7 8">M714</strain>
    </source>
</reference>
<dbReference type="EMBL" id="CP044548">
    <property type="protein sequence ID" value="QFQ31294.2"/>
    <property type="molecule type" value="Genomic_DNA"/>
</dbReference>
<evidence type="ECO:0000256" key="5">
    <source>
        <dbReference type="SAM" id="SignalP"/>
    </source>
</evidence>
<keyword evidence="5" id="KW-0732">Signal</keyword>
<dbReference type="Gene3D" id="1.10.101.10">
    <property type="entry name" value="PGBD-like superfamily/PGBD"/>
    <property type="match status" value="1"/>
</dbReference>
<name>A0A5P8FQS9_9MICO</name>
<dbReference type="InterPro" id="IPR038765">
    <property type="entry name" value="Papain-like_cys_pep_sf"/>
</dbReference>
<comment type="similarity">
    <text evidence="1">Belongs to the peptidase C40 family.</text>
</comment>
<feature type="signal peptide" evidence="5">
    <location>
        <begin position="1"/>
        <end position="43"/>
    </location>
</feature>
<evidence type="ECO:0000259" key="6">
    <source>
        <dbReference type="PROSITE" id="PS51935"/>
    </source>
</evidence>
<evidence type="ECO:0000256" key="2">
    <source>
        <dbReference type="ARBA" id="ARBA00022670"/>
    </source>
</evidence>
<dbReference type="SUPFAM" id="SSF54001">
    <property type="entry name" value="Cysteine proteinases"/>
    <property type="match status" value="1"/>
</dbReference>
<organism evidence="7 8">
    <name type="scientific">Janibacter melonis</name>
    <dbReference type="NCBI Taxonomy" id="262209"/>
    <lineage>
        <taxon>Bacteria</taxon>
        <taxon>Bacillati</taxon>
        <taxon>Actinomycetota</taxon>
        <taxon>Actinomycetes</taxon>
        <taxon>Micrococcales</taxon>
        <taxon>Intrasporangiaceae</taxon>
        <taxon>Janibacter</taxon>
    </lineage>
</organism>
<sequence>MTAYAGRHRAPKSTPSIARAGATAATSLAAVAVAVPAAGAASAAPASVATPAATAASSTSTATIRTLWQGHRGGLVKQVQRKVGVSADGVFGPRTKSAVKSWQKRHGLTADGVVGPRTAAKMGLRATTAKKKTASRTSTRTSSIVATAARYYGTPYRYGGTSPSTGFDCSGFTGYVLKQHGKSLPRTAEAQRRAAWKTSNPQPGDLVFFGAPAYHVGIYAGAGKIIDSGRSGTSVSKRAIWTNQVSYGRF</sequence>
<dbReference type="GO" id="GO:0006508">
    <property type="term" value="P:proteolysis"/>
    <property type="evidence" value="ECO:0007669"/>
    <property type="project" value="UniProtKB-KW"/>
</dbReference>
<dbReference type="RefSeq" id="WP_123093429.1">
    <property type="nucleotide sequence ID" value="NZ_CAJGVE010000006.1"/>
</dbReference>
<dbReference type="KEGG" id="jme:EEW87_014655"/>